<reference evidence="2" key="1">
    <citation type="journal article" date="2019" name="Int. J. Syst. Evol. Microbiol.">
        <title>The Global Catalogue of Microorganisms (GCM) 10K type strain sequencing project: providing services to taxonomists for standard genome sequencing and annotation.</title>
        <authorList>
            <consortium name="The Broad Institute Genomics Platform"/>
            <consortium name="The Broad Institute Genome Sequencing Center for Infectious Disease"/>
            <person name="Wu L."/>
            <person name="Ma J."/>
        </authorList>
    </citation>
    <scope>NUCLEOTIDE SEQUENCE [LARGE SCALE GENOMIC DNA]</scope>
    <source>
        <strain evidence="2">CGMCC 1.12286</strain>
    </source>
</reference>
<dbReference type="RefSeq" id="WP_377942668.1">
    <property type="nucleotide sequence ID" value="NZ_JBHUCX010000021.1"/>
</dbReference>
<sequence>MCGLVKDLLAEKLIDDFYEEHAQTKGEGHERQSDLKEQLKADLSEDKYALLLQWEARCVEMCGIELREFSDFVAKLMLTNIYGLCPSEESEASVI</sequence>
<proteinExistence type="predicted"/>
<name>A0ABW4JHD8_9BACL</name>
<gene>
    <name evidence="1" type="ORF">ACFSB2_08820</name>
</gene>
<dbReference type="Proteomes" id="UP001597079">
    <property type="component" value="Unassembled WGS sequence"/>
</dbReference>
<accession>A0ABW4JHD8</accession>
<evidence type="ECO:0000313" key="2">
    <source>
        <dbReference type="Proteomes" id="UP001597079"/>
    </source>
</evidence>
<protein>
    <submittedName>
        <fullName evidence="1">Uncharacterized protein</fullName>
    </submittedName>
</protein>
<dbReference type="EMBL" id="JBHUCX010000021">
    <property type="protein sequence ID" value="MFD1674798.1"/>
    <property type="molecule type" value="Genomic_DNA"/>
</dbReference>
<comment type="caution">
    <text evidence="1">The sequence shown here is derived from an EMBL/GenBank/DDBJ whole genome shotgun (WGS) entry which is preliminary data.</text>
</comment>
<keyword evidence="2" id="KW-1185">Reference proteome</keyword>
<organism evidence="1 2">
    <name type="scientific">Alicyclobacillus fodiniaquatilis</name>
    <dbReference type="NCBI Taxonomy" id="1661150"/>
    <lineage>
        <taxon>Bacteria</taxon>
        <taxon>Bacillati</taxon>
        <taxon>Bacillota</taxon>
        <taxon>Bacilli</taxon>
        <taxon>Bacillales</taxon>
        <taxon>Alicyclobacillaceae</taxon>
        <taxon>Alicyclobacillus</taxon>
    </lineage>
</organism>
<evidence type="ECO:0000313" key="1">
    <source>
        <dbReference type="EMBL" id="MFD1674798.1"/>
    </source>
</evidence>